<dbReference type="Gene3D" id="3.20.20.80">
    <property type="entry name" value="Glycosidases"/>
    <property type="match status" value="1"/>
</dbReference>
<dbReference type="Proteomes" id="UP001189429">
    <property type="component" value="Unassembled WGS sequence"/>
</dbReference>
<dbReference type="InterPro" id="IPR052066">
    <property type="entry name" value="Glycosphingolipid_Hydrolases"/>
</dbReference>
<evidence type="ECO:0000256" key="4">
    <source>
        <dbReference type="RuleBase" id="RU361153"/>
    </source>
</evidence>
<evidence type="ECO:0000313" key="6">
    <source>
        <dbReference type="EMBL" id="CAK0812277.1"/>
    </source>
</evidence>
<evidence type="ECO:0000313" key="7">
    <source>
        <dbReference type="Proteomes" id="UP001189429"/>
    </source>
</evidence>
<evidence type="ECO:0000256" key="2">
    <source>
        <dbReference type="ARBA" id="ARBA00022801"/>
    </source>
</evidence>
<dbReference type="PANTHER" id="PTHR31308:SF3">
    <property type="entry name" value="ENDOGLYCOCERAMIDASE"/>
    <property type="match status" value="1"/>
</dbReference>
<dbReference type="PANTHER" id="PTHR31308">
    <property type="match status" value="1"/>
</dbReference>
<dbReference type="EMBL" id="CAUYUJ010005103">
    <property type="protein sequence ID" value="CAK0812277.1"/>
    <property type="molecule type" value="Genomic_DNA"/>
</dbReference>
<organism evidence="6 7">
    <name type="scientific">Prorocentrum cordatum</name>
    <dbReference type="NCBI Taxonomy" id="2364126"/>
    <lineage>
        <taxon>Eukaryota</taxon>
        <taxon>Sar</taxon>
        <taxon>Alveolata</taxon>
        <taxon>Dinophyceae</taxon>
        <taxon>Prorocentrales</taxon>
        <taxon>Prorocentraceae</taxon>
        <taxon>Prorocentrum</taxon>
    </lineage>
</organism>
<dbReference type="InterPro" id="IPR017853">
    <property type="entry name" value="GH"/>
</dbReference>
<dbReference type="Pfam" id="PF00150">
    <property type="entry name" value="Cellulase"/>
    <property type="match status" value="1"/>
</dbReference>
<keyword evidence="2 4" id="KW-0378">Hydrolase</keyword>
<protein>
    <recommendedName>
        <fullName evidence="5">Glycoside hydrolase family 5 domain-containing protein</fullName>
    </recommendedName>
</protein>
<evidence type="ECO:0000259" key="5">
    <source>
        <dbReference type="Pfam" id="PF00150"/>
    </source>
</evidence>
<feature type="non-terminal residue" evidence="6">
    <location>
        <position position="1"/>
    </location>
</feature>
<reference evidence="6" key="1">
    <citation type="submission" date="2023-10" db="EMBL/GenBank/DDBJ databases">
        <authorList>
            <person name="Chen Y."/>
            <person name="Shah S."/>
            <person name="Dougan E. K."/>
            <person name="Thang M."/>
            <person name="Chan C."/>
        </authorList>
    </citation>
    <scope>NUCLEOTIDE SEQUENCE [LARGE SCALE GENOMIC DNA]</scope>
</reference>
<feature type="domain" description="Glycoside hydrolase family 5" evidence="5">
    <location>
        <begin position="102"/>
        <end position="178"/>
    </location>
</feature>
<dbReference type="SUPFAM" id="SSF51445">
    <property type="entry name" value="(Trans)glycosidases"/>
    <property type="match status" value="1"/>
</dbReference>
<comment type="similarity">
    <text evidence="1 4">Belongs to the glycosyl hydrolase 5 (cellulase A) family.</text>
</comment>
<proteinExistence type="inferred from homology"/>
<accession>A0ABN9R357</accession>
<sequence>QFCSSSGAPERPEMRHAQVFRLLHAFGPVGVLCASGQAALPRSVRIDGQRFVSSQTGVPIVLGGPNVVVKGPPYLPSVSGDKICNDIRTPECKASGTCTSCSTFNQADVDHIKSMGWNFIRLGVVWAGAQPKDADVLDPDFLHRLHAILNLTDDNGIHVMLDNHGDMVGSAGCGNGVPMWFQQKAAPELIGKPLHTDFPYTLLATTSIYKTDGYDHCGQDAAKWAAYAGDPNYNLLNECCQALNSPNPGGLGFTTISQKTMDYMFDGGPGRKDFVRFWTLMAQAVKEHPSAFAAELMNEPMSIHRKSMFDTWRACAESIHTVIPDMSVSICDIGEASLLPDWITDLTGGHEDISDETVKWIKASSNVFYAWHYGNAPAAVENMQAISKEWDVPTFGTELQCSQFDAASAANISHSYWHYSAYCNTDNKFRNWFGNLTVPTETFGACILGWGGGNSSNCPTSPKGTSVLII</sequence>
<comment type="caution">
    <text evidence="6">The sequence shown here is derived from an EMBL/GenBank/DDBJ whole genome shotgun (WGS) entry which is preliminary data.</text>
</comment>
<keyword evidence="3 4" id="KW-0326">Glycosidase</keyword>
<evidence type="ECO:0000256" key="1">
    <source>
        <dbReference type="ARBA" id="ARBA00005641"/>
    </source>
</evidence>
<gene>
    <name evidence="6" type="ORF">PCOR1329_LOCUS16600</name>
</gene>
<evidence type="ECO:0000256" key="3">
    <source>
        <dbReference type="ARBA" id="ARBA00023295"/>
    </source>
</evidence>
<name>A0ABN9R357_9DINO</name>
<dbReference type="InterPro" id="IPR001547">
    <property type="entry name" value="Glyco_hydro_5"/>
</dbReference>
<keyword evidence="7" id="KW-1185">Reference proteome</keyword>